<accession>A0A095Z9H6</accession>
<dbReference type="AlphaFoldDB" id="A0A095Z9H6"/>
<sequence length="74" mass="8616">MVITFNGLVLGYAILLANKKRITLSRIELMVNQAYKVRFFKLRLLTQDMVMTINLFNKQRSAIEVFSKKNKCCS</sequence>
<proteinExistence type="predicted"/>
<evidence type="ECO:0000313" key="2">
    <source>
        <dbReference type="Proteomes" id="UP000029629"/>
    </source>
</evidence>
<name>A0A095Z9H6_9BURK</name>
<evidence type="ECO:0000313" key="1">
    <source>
        <dbReference type="EMBL" id="KGF31420.1"/>
    </source>
</evidence>
<gene>
    <name evidence="1" type="ORF">HMPREF2130_03695</name>
</gene>
<reference evidence="1 2" key="1">
    <citation type="submission" date="2014-07" db="EMBL/GenBank/DDBJ databases">
        <authorList>
            <person name="McCorrison J."/>
            <person name="Sanka R."/>
            <person name="Torralba M."/>
            <person name="Gillis M."/>
            <person name="Haft D.H."/>
            <person name="Methe B."/>
            <person name="Sutton G."/>
            <person name="Nelson K.E."/>
        </authorList>
    </citation>
    <scope>NUCLEOTIDE SEQUENCE [LARGE SCALE GENOMIC DNA]</scope>
    <source>
        <strain evidence="1 2">DNF00040</strain>
    </source>
</reference>
<dbReference type="Proteomes" id="UP000029629">
    <property type="component" value="Unassembled WGS sequence"/>
</dbReference>
<organism evidence="1 2">
    <name type="scientific">Oligella urethralis DNF00040</name>
    <dbReference type="NCBI Taxonomy" id="1401065"/>
    <lineage>
        <taxon>Bacteria</taxon>
        <taxon>Pseudomonadati</taxon>
        <taxon>Pseudomonadota</taxon>
        <taxon>Betaproteobacteria</taxon>
        <taxon>Burkholderiales</taxon>
        <taxon>Alcaligenaceae</taxon>
        <taxon>Oligella</taxon>
    </lineage>
</organism>
<dbReference type="EMBL" id="JRNI01000014">
    <property type="protein sequence ID" value="KGF31420.1"/>
    <property type="molecule type" value="Genomic_DNA"/>
</dbReference>
<protein>
    <submittedName>
        <fullName evidence="1">Uncharacterized protein</fullName>
    </submittedName>
</protein>
<keyword evidence="2" id="KW-1185">Reference proteome</keyword>
<comment type="caution">
    <text evidence="1">The sequence shown here is derived from an EMBL/GenBank/DDBJ whole genome shotgun (WGS) entry which is preliminary data.</text>
</comment>